<feature type="transmembrane region" description="Helical" evidence="2">
    <location>
        <begin position="57"/>
        <end position="79"/>
    </location>
</feature>
<protein>
    <submittedName>
        <fullName evidence="3">DUF4245 domain-containing protein</fullName>
    </submittedName>
</protein>
<dbReference type="Pfam" id="PF14030">
    <property type="entry name" value="DUF4245"/>
    <property type="match status" value="1"/>
</dbReference>
<gene>
    <name evidence="3" type="ORF">V1633_00565</name>
</gene>
<evidence type="ECO:0000313" key="3">
    <source>
        <dbReference type="EMBL" id="MEE6256979.1"/>
    </source>
</evidence>
<accession>A0ABU7RKG0</accession>
<keyword evidence="4" id="KW-1185">Reference proteome</keyword>
<sequence>MDTTEAAGRTPDDRLTDEPGGRDASPPAADAAPDGSGADQRQVVSTAIRSQRSPRDIVISLLVLLVPIALLIGLGRAFLGADTPTEVDPAPIVQQARAANLFPVGEVTGLGDGWHTVTADFRRADTGATLRIGYLTPDDDGVQVVQSSVPAERLLPDELTRDGQPRGAVEIGGRSWQRYTARADELAFVLLEPGRTVIVVGPASEDELRRLAASLT</sequence>
<dbReference type="Proteomes" id="UP001332243">
    <property type="component" value="Unassembled WGS sequence"/>
</dbReference>
<dbReference type="RefSeq" id="WP_331212087.1">
    <property type="nucleotide sequence ID" value="NZ_JAZGQK010000001.1"/>
</dbReference>
<organism evidence="3 4">
    <name type="scientific">Plantactinospora sonchi</name>
    <dbReference type="NCBI Taxonomy" id="1544735"/>
    <lineage>
        <taxon>Bacteria</taxon>
        <taxon>Bacillati</taxon>
        <taxon>Actinomycetota</taxon>
        <taxon>Actinomycetes</taxon>
        <taxon>Micromonosporales</taxon>
        <taxon>Micromonosporaceae</taxon>
        <taxon>Plantactinospora</taxon>
    </lineage>
</organism>
<feature type="compositionally biased region" description="Basic and acidic residues" evidence="1">
    <location>
        <begin position="10"/>
        <end position="21"/>
    </location>
</feature>
<feature type="compositionally biased region" description="Low complexity" evidence="1">
    <location>
        <begin position="22"/>
        <end position="39"/>
    </location>
</feature>
<keyword evidence="2" id="KW-0472">Membrane</keyword>
<proteinExistence type="predicted"/>
<evidence type="ECO:0000256" key="1">
    <source>
        <dbReference type="SAM" id="MobiDB-lite"/>
    </source>
</evidence>
<comment type="caution">
    <text evidence="3">The sequence shown here is derived from an EMBL/GenBank/DDBJ whole genome shotgun (WGS) entry which is preliminary data.</text>
</comment>
<evidence type="ECO:0000256" key="2">
    <source>
        <dbReference type="SAM" id="Phobius"/>
    </source>
</evidence>
<name>A0ABU7RKG0_9ACTN</name>
<evidence type="ECO:0000313" key="4">
    <source>
        <dbReference type="Proteomes" id="UP001332243"/>
    </source>
</evidence>
<reference evidence="3 4" key="1">
    <citation type="submission" date="2024-01" db="EMBL/GenBank/DDBJ databases">
        <title>Genome insights into Plantactinospora sonchi sp. nov.</title>
        <authorList>
            <person name="Wang L."/>
        </authorList>
    </citation>
    <scope>NUCLEOTIDE SEQUENCE [LARGE SCALE GENOMIC DNA]</scope>
    <source>
        <strain evidence="3 4">NEAU-QY2</strain>
    </source>
</reference>
<keyword evidence="2" id="KW-0812">Transmembrane</keyword>
<feature type="region of interest" description="Disordered" evidence="1">
    <location>
        <begin position="1"/>
        <end position="47"/>
    </location>
</feature>
<dbReference type="InterPro" id="IPR025339">
    <property type="entry name" value="DUF4245"/>
</dbReference>
<keyword evidence="2" id="KW-1133">Transmembrane helix</keyword>
<dbReference type="EMBL" id="JAZGQK010000001">
    <property type="protein sequence ID" value="MEE6256979.1"/>
    <property type="molecule type" value="Genomic_DNA"/>
</dbReference>